<accession>A0A0R1GUU7</accession>
<organism evidence="3 4">
    <name type="scientific">Amylolactobacillus amylotrophicus DSM 20534</name>
    <dbReference type="NCBI Taxonomy" id="1423722"/>
    <lineage>
        <taxon>Bacteria</taxon>
        <taxon>Bacillati</taxon>
        <taxon>Bacillota</taxon>
        <taxon>Bacilli</taxon>
        <taxon>Lactobacillales</taxon>
        <taxon>Lactobacillaceae</taxon>
        <taxon>Amylolactobacillus</taxon>
    </lineage>
</organism>
<feature type="transmembrane region" description="Helical" evidence="1">
    <location>
        <begin position="6"/>
        <end position="35"/>
    </location>
</feature>
<gene>
    <name evidence="3" type="ORF">FC62_GL001131</name>
</gene>
<keyword evidence="1" id="KW-0812">Transmembrane</keyword>
<dbReference type="AlphaFoldDB" id="A0A0R1GUU7"/>
<protein>
    <recommendedName>
        <fullName evidence="2">Inner membrane component domain-containing protein</fullName>
    </recommendedName>
</protein>
<keyword evidence="1" id="KW-0472">Membrane</keyword>
<dbReference type="PANTHER" id="PTHR42903">
    <property type="entry name" value="INNER MEMBRANE PROTEIN YCCF"/>
    <property type="match status" value="1"/>
</dbReference>
<reference evidence="3 4" key="1">
    <citation type="journal article" date="2015" name="Genome Announc.">
        <title>Expanding the biotechnology potential of lactobacilli through comparative genomics of 213 strains and associated genera.</title>
        <authorList>
            <person name="Sun Z."/>
            <person name="Harris H.M."/>
            <person name="McCann A."/>
            <person name="Guo C."/>
            <person name="Argimon S."/>
            <person name="Zhang W."/>
            <person name="Yang X."/>
            <person name="Jeffery I.B."/>
            <person name="Cooney J.C."/>
            <person name="Kagawa T.F."/>
            <person name="Liu W."/>
            <person name="Song Y."/>
            <person name="Salvetti E."/>
            <person name="Wrobel A."/>
            <person name="Rasinkangas P."/>
            <person name="Parkhill J."/>
            <person name="Rea M.C."/>
            <person name="O'Sullivan O."/>
            <person name="Ritari J."/>
            <person name="Douillard F.P."/>
            <person name="Paul Ross R."/>
            <person name="Yang R."/>
            <person name="Briner A.E."/>
            <person name="Felis G.E."/>
            <person name="de Vos W.M."/>
            <person name="Barrangou R."/>
            <person name="Klaenhammer T.R."/>
            <person name="Caufield P.W."/>
            <person name="Cui Y."/>
            <person name="Zhang H."/>
            <person name="O'Toole P.W."/>
        </authorList>
    </citation>
    <scope>NUCLEOTIDE SEQUENCE [LARGE SCALE GENOMIC DNA]</scope>
    <source>
        <strain evidence="3 4">DSM 20534</strain>
    </source>
</reference>
<name>A0A0R1GUU7_9LACO</name>
<dbReference type="InterPro" id="IPR005185">
    <property type="entry name" value="YccF"/>
</dbReference>
<evidence type="ECO:0000313" key="3">
    <source>
        <dbReference type="EMBL" id="KRK37797.1"/>
    </source>
</evidence>
<comment type="caution">
    <text evidence="3">The sequence shown here is derived from an EMBL/GenBank/DDBJ whole genome shotgun (WGS) entry which is preliminary data.</text>
</comment>
<proteinExistence type="predicted"/>
<feature type="domain" description="Inner membrane component" evidence="2">
    <location>
        <begin position="4"/>
        <end position="54"/>
    </location>
</feature>
<dbReference type="InterPro" id="IPR031308">
    <property type="entry name" value="UCP028777"/>
</dbReference>
<dbReference type="Pfam" id="PF03733">
    <property type="entry name" value="YccF"/>
    <property type="match status" value="2"/>
</dbReference>
<dbReference type="NCBIfam" id="NF008740">
    <property type="entry name" value="PRK11770.1-2"/>
    <property type="match status" value="1"/>
</dbReference>
<dbReference type="PATRIC" id="fig|1423722.3.peg.1153"/>
<dbReference type="GO" id="GO:0005886">
    <property type="term" value="C:plasma membrane"/>
    <property type="evidence" value="ECO:0007669"/>
    <property type="project" value="TreeGrafter"/>
</dbReference>
<evidence type="ECO:0000313" key="4">
    <source>
        <dbReference type="Proteomes" id="UP000050909"/>
    </source>
</evidence>
<evidence type="ECO:0000256" key="1">
    <source>
        <dbReference type="SAM" id="Phobius"/>
    </source>
</evidence>
<dbReference type="PIRSF" id="PIRSF028777">
    <property type="entry name" value="UCP028777"/>
    <property type="match status" value="1"/>
</dbReference>
<dbReference type="Proteomes" id="UP000050909">
    <property type="component" value="Unassembled WGS sequence"/>
</dbReference>
<feature type="transmembrane region" description="Helical" evidence="1">
    <location>
        <begin position="80"/>
        <end position="100"/>
    </location>
</feature>
<feature type="domain" description="Inner membrane component" evidence="2">
    <location>
        <begin position="66"/>
        <end position="115"/>
    </location>
</feature>
<dbReference type="InterPro" id="IPR052937">
    <property type="entry name" value="Inner_membrane_protein"/>
</dbReference>
<sequence>MKLIGNIIWFIFGGLGGALAWFGAGLLWSITIVGLPIGVQCFKFARLSLAPFNKEVVYHTTTTNFVVNVIWLLISGLPLALTHLASALLLTITIIGIPFAKQSLKLAGLSLRPFGATIV</sequence>
<keyword evidence="4" id="KW-1185">Reference proteome</keyword>
<keyword evidence="1" id="KW-1133">Transmembrane helix</keyword>
<dbReference type="PANTHER" id="PTHR42903:SF1">
    <property type="entry name" value="INNER MEMBRANE PROTEIN YCCF"/>
    <property type="match status" value="1"/>
</dbReference>
<evidence type="ECO:0000259" key="2">
    <source>
        <dbReference type="Pfam" id="PF03733"/>
    </source>
</evidence>
<dbReference type="RefSeq" id="WP_054745760.1">
    <property type="nucleotide sequence ID" value="NZ_AZCV01000003.1"/>
</dbReference>
<dbReference type="EMBL" id="AZCV01000003">
    <property type="protein sequence ID" value="KRK37797.1"/>
    <property type="molecule type" value="Genomic_DNA"/>
</dbReference>